<name>A0ABQ9XP29_9EUKA</name>
<evidence type="ECO:0000313" key="2">
    <source>
        <dbReference type="Proteomes" id="UP001281761"/>
    </source>
</evidence>
<sequence>MVSSAGTIVILSRQSPSLDGRPTLLLLRHRSRTLALLQLLRNGRQCVDRSGDWLGGLVWDDGNRLPK</sequence>
<accession>A0ABQ9XP29</accession>
<comment type="caution">
    <text evidence="1">The sequence shown here is derived from an EMBL/GenBank/DDBJ whole genome shotgun (WGS) entry which is preliminary data.</text>
</comment>
<organism evidence="1 2">
    <name type="scientific">Blattamonas nauphoetae</name>
    <dbReference type="NCBI Taxonomy" id="2049346"/>
    <lineage>
        <taxon>Eukaryota</taxon>
        <taxon>Metamonada</taxon>
        <taxon>Preaxostyla</taxon>
        <taxon>Oxymonadida</taxon>
        <taxon>Blattamonas</taxon>
    </lineage>
</organism>
<evidence type="ECO:0000313" key="1">
    <source>
        <dbReference type="EMBL" id="KAK2954143.1"/>
    </source>
</evidence>
<gene>
    <name evidence="1" type="ORF">BLNAU_10960</name>
</gene>
<dbReference type="EMBL" id="JARBJD010000082">
    <property type="protein sequence ID" value="KAK2954143.1"/>
    <property type="molecule type" value="Genomic_DNA"/>
</dbReference>
<reference evidence="1 2" key="1">
    <citation type="journal article" date="2022" name="bioRxiv">
        <title>Genomics of Preaxostyla Flagellates Illuminates Evolutionary Transitions and the Path Towards Mitochondrial Loss.</title>
        <authorList>
            <person name="Novak L.V.F."/>
            <person name="Treitli S.C."/>
            <person name="Pyrih J."/>
            <person name="Halakuc P."/>
            <person name="Pipaliya S.V."/>
            <person name="Vacek V."/>
            <person name="Brzon O."/>
            <person name="Soukal P."/>
            <person name="Eme L."/>
            <person name="Dacks J.B."/>
            <person name="Karnkowska A."/>
            <person name="Elias M."/>
            <person name="Hampl V."/>
        </authorList>
    </citation>
    <scope>NUCLEOTIDE SEQUENCE [LARGE SCALE GENOMIC DNA]</scope>
    <source>
        <strain evidence="1">NAU3</strain>
        <tissue evidence="1">Gut</tissue>
    </source>
</reference>
<protein>
    <submittedName>
        <fullName evidence="1">Uncharacterized protein</fullName>
    </submittedName>
</protein>
<keyword evidence="2" id="KW-1185">Reference proteome</keyword>
<dbReference type="Proteomes" id="UP001281761">
    <property type="component" value="Unassembled WGS sequence"/>
</dbReference>
<proteinExistence type="predicted"/>